<reference evidence="1" key="1">
    <citation type="submission" date="2022-10" db="EMBL/GenBank/DDBJ databases">
        <title>Tapping the CABI collections for fungal endophytes: first genome assemblies for Collariella, Neodidymelliopsis, Ascochyta clinopodiicola, Didymella pomorum, Didymosphaeria variabile, Neocosmospora piperis and Neocucurbitaria cava.</title>
        <authorList>
            <person name="Hill R."/>
        </authorList>
    </citation>
    <scope>NUCLEOTIDE SEQUENCE</scope>
    <source>
        <strain evidence="1">IMI 356814</strain>
    </source>
</reference>
<gene>
    <name evidence="1" type="ORF">N0V83_000330</name>
</gene>
<organism evidence="1 2">
    <name type="scientific">Neocucurbitaria cava</name>
    <dbReference type="NCBI Taxonomy" id="798079"/>
    <lineage>
        <taxon>Eukaryota</taxon>
        <taxon>Fungi</taxon>
        <taxon>Dikarya</taxon>
        <taxon>Ascomycota</taxon>
        <taxon>Pezizomycotina</taxon>
        <taxon>Dothideomycetes</taxon>
        <taxon>Pleosporomycetidae</taxon>
        <taxon>Pleosporales</taxon>
        <taxon>Pleosporineae</taxon>
        <taxon>Cucurbitariaceae</taxon>
        <taxon>Neocucurbitaria</taxon>
    </lineage>
</organism>
<dbReference type="EMBL" id="JAPEUY010000001">
    <property type="protein sequence ID" value="KAJ4377505.1"/>
    <property type="molecule type" value="Genomic_DNA"/>
</dbReference>
<evidence type="ECO:0000313" key="1">
    <source>
        <dbReference type="EMBL" id="KAJ4377505.1"/>
    </source>
</evidence>
<evidence type="ECO:0000313" key="2">
    <source>
        <dbReference type="Proteomes" id="UP001140560"/>
    </source>
</evidence>
<protein>
    <submittedName>
        <fullName evidence="1">Uncharacterized protein</fullName>
    </submittedName>
</protein>
<name>A0A9W8YJ68_9PLEO</name>
<proteinExistence type="predicted"/>
<sequence length="269" mass="30586">MSYFLALPVELRSRIYQFIAYGPYPAIENVRLVSHEVKREFDSELVRETVRAVKNGIARIEYPGYNTYANVADGTELDGGGSFVELTSAPKTFEGCLHLVFTVNPLRSIHGGGECSEVDFLRCLPSTVRLVTFNLKLPDWAKTDIMVNNNALVTTAEDIAYRRIQQFSINTHGFGGQVIHASNGHWPQEVRFVPPARKTQKPLATTDRAKVQVNWPNAIRITEFEQQALARWPRHDSVLPTMIFQFYSLRTGRMETFQYNYSHPTDDGQ</sequence>
<keyword evidence="2" id="KW-1185">Reference proteome</keyword>
<dbReference type="Proteomes" id="UP001140560">
    <property type="component" value="Unassembled WGS sequence"/>
</dbReference>
<dbReference type="AlphaFoldDB" id="A0A9W8YJ68"/>
<comment type="caution">
    <text evidence="1">The sequence shown here is derived from an EMBL/GenBank/DDBJ whole genome shotgun (WGS) entry which is preliminary data.</text>
</comment>
<accession>A0A9W8YJ68</accession>